<comment type="caution">
    <text evidence="3">The sequence shown here is derived from an EMBL/GenBank/DDBJ whole genome shotgun (WGS) entry which is preliminary data.</text>
</comment>
<organism evidence="3 4">
    <name type="scientific">Demequina sediminis</name>
    <dbReference type="NCBI Taxonomy" id="1930058"/>
    <lineage>
        <taxon>Bacteria</taxon>
        <taxon>Bacillati</taxon>
        <taxon>Actinomycetota</taxon>
        <taxon>Actinomycetes</taxon>
        <taxon>Micrococcales</taxon>
        <taxon>Demequinaceae</taxon>
        <taxon>Demequina</taxon>
    </lineage>
</organism>
<feature type="compositionally biased region" description="Polar residues" evidence="1">
    <location>
        <begin position="1"/>
        <end position="18"/>
    </location>
</feature>
<feature type="transmembrane region" description="Helical" evidence="2">
    <location>
        <begin position="282"/>
        <end position="299"/>
    </location>
</feature>
<accession>A0ABP9WEF6</accession>
<feature type="transmembrane region" description="Helical" evidence="2">
    <location>
        <begin position="352"/>
        <end position="373"/>
    </location>
</feature>
<keyword evidence="2" id="KW-0812">Transmembrane</keyword>
<reference evidence="3 4" key="1">
    <citation type="submission" date="2024-02" db="EMBL/GenBank/DDBJ databases">
        <title>Lysinimicrobium sediminis NBRC 112286.</title>
        <authorList>
            <person name="Ichikawa N."/>
            <person name="Katano-Makiyama Y."/>
            <person name="Hidaka K."/>
        </authorList>
    </citation>
    <scope>NUCLEOTIDE SEQUENCE [LARGE SCALE GENOMIC DNA]</scope>
    <source>
        <strain evidence="3 4">NBRC 112286</strain>
    </source>
</reference>
<feature type="transmembrane region" description="Helical" evidence="2">
    <location>
        <begin position="207"/>
        <end position="229"/>
    </location>
</feature>
<name>A0ABP9WEF6_9MICO</name>
<evidence type="ECO:0000313" key="4">
    <source>
        <dbReference type="Proteomes" id="UP001426770"/>
    </source>
</evidence>
<dbReference type="Proteomes" id="UP001426770">
    <property type="component" value="Unassembled WGS sequence"/>
</dbReference>
<feature type="transmembrane region" description="Helical" evidence="2">
    <location>
        <begin position="128"/>
        <end position="148"/>
    </location>
</feature>
<keyword evidence="4" id="KW-1185">Reference proteome</keyword>
<feature type="transmembrane region" description="Helical" evidence="2">
    <location>
        <begin position="319"/>
        <end position="340"/>
    </location>
</feature>
<feature type="transmembrane region" description="Helical" evidence="2">
    <location>
        <begin position="405"/>
        <end position="422"/>
    </location>
</feature>
<feature type="transmembrane region" description="Helical" evidence="2">
    <location>
        <begin position="168"/>
        <end position="195"/>
    </location>
</feature>
<evidence type="ECO:0008006" key="5">
    <source>
        <dbReference type="Google" id="ProtNLM"/>
    </source>
</evidence>
<protein>
    <recommendedName>
        <fullName evidence="5">Glycosyltransferase RgtA/B/C/D-like domain-containing protein</fullName>
    </recommendedName>
</protein>
<evidence type="ECO:0000313" key="3">
    <source>
        <dbReference type="EMBL" id="GAA5518226.1"/>
    </source>
</evidence>
<keyword evidence="2" id="KW-1133">Transmembrane helix</keyword>
<feature type="transmembrane region" description="Helical" evidence="2">
    <location>
        <begin position="249"/>
        <end position="270"/>
    </location>
</feature>
<feature type="transmembrane region" description="Helical" evidence="2">
    <location>
        <begin position="35"/>
        <end position="54"/>
    </location>
</feature>
<proteinExistence type="predicted"/>
<feature type="region of interest" description="Disordered" evidence="1">
    <location>
        <begin position="1"/>
        <end position="26"/>
    </location>
</feature>
<feature type="transmembrane region" description="Helical" evidence="2">
    <location>
        <begin position="90"/>
        <end position="116"/>
    </location>
</feature>
<evidence type="ECO:0000256" key="2">
    <source>
        <dbReference type="SAM" id="Phobius"/>
    </source>
</evidence>
<sequence>MLPMSGQSDELTQRTSAPTEPRFAGPHRSVANTRAIWWVLGGLLAANALIAVALPGRPDEVTWYLPVVEHSGAVWPALNTEVVGQGISPLYSWLVGGIVATGAPALLVGRLVSLAAATCAAVLVGRRLGVVAVLPLAAYSLALFSARVHPIWPAVLVLVLAFLTRRRWGQVVLVAIAVNLQPSLAPLALGLAIVVVAESTRRRLVDWAVWLGAFGLAAGAGIVATWAVYGGQYTEEFLETFPEARDFDGVTVAYAPLVALTAGVLLLVVLPTLRMPRGWSNWLAVGAAGAAMAVVAVLAPMPVGPLGRVLGALGGLGSVAYGAMVALATGLLVAGLLGLWREQGPAGQVADPWRVIALVATLVAGFTVLSQLPWLYERYATFVVAPAVALLMGPVMAGRSRGRHVAIAGVLALSAVGMSLVGSL</sequence>
<evidence type="ECO:0000256" key="1">
    <source>
        <dbReference type="SAM" id="MobiDB-lite"/>
    </source>
</evidence>
<dbReference type="EMBL" id="BAABRR010000002">
    <property type="protein sequence ID" value="GAA5518226.1"/>
    <property type="molecule type" value="Genomic_DNA"/>
</dbReference>
<keyword evidence="2" id="KW-0472">Membrane</keyword>
<gene>
    <name evidence="3" type="ORF">Lsed01_00648</name>
</gene>
<feature type="transmembrane region" description="Helical" evidence="2">
    <location>
        <begin position="379"/>
        <end position="398"/>
    </location>
</feature>